<organism evidence="3 4">
    <name type="scientific">Microthlaspi erraticum</name>
    <dbReference type="NCBI Taxonomy" id="1685480"/>
    <lineage>
        <taxon>Eukaryota</taxon>
        <taxon>Viridiplantae</taxon>
        <taxon>Streptophyta</taxon>
        <taxon>Embryophyta</taxon>
        <taxon>Tracheophyta</taxon>
        <taxon>Spermatophyta</taxon>
        <taxon>Magnoliopsida</taxon>
        <taxon>eudicotyledons</taxon>
        <taxon>Gunneridae</taxon>
        <taxon>Pentapetalae</taxon>
        <taxon>rosids</taxon>
        <taxon>malvids</taxon>
        <taxon>Brassicales</taxon>
        <taxon>Brassicaceae</taxon>
        <taxon>Coluteocarpeae</taxon>
        <taxon>Microthlaspi</taxon>
    </lineage>
</organism>
<dbReference type="EMBL" id="CACVBM020001242">
    <property type="protein sequence ID" value="CAA7041339.1"/>
    <property type="molecule type" value="Genomic_DNA"/>
</dbReference>
<evidence type="ECO:0000256" key="1">
    <source>
        <dbReference type="SAM" id="Coils"/>
    </source>
</evidence>
<feature type="region of interest" description="Disordered" evidence="2">
    <location>
        <begin position="1"/>
        <end position="67"/>
    </location>
</feature>
<evidence type="ECO:0000313" key="4">
    <source>
        <dbReference type="Proteomes" id="UP000467841"/>
    </source>
</evidence>
<name>A0A6D2JZG5_9BRAS</name>
<reference evidence="3" key="1">
    <citation type="submission" date="2020-01" db="EMBL/GenBank/DDBJ databases">
        <authorList>
            <person name="Mishra B."/>
        </authorList>
    </citation>
    <scope>NUCLEOTIDE SEQUENCE [LARGE SCALE GENOMIC DNA]</scope>
</reference>
<evidence type="ECO:0000313" key="3">
    <source>
        <dbReference type="EMBL" id="CAA7041339.1"/>
    </source>
</evidence>
<feature type="coiled-coil region" evidence="1">
    <location>
        <begin position="188"/>
        <end position="229"/>
    </location>
</feature>
<dbReference type="AlphaFoldDB" id="A0A6D2JZG5"/>
<comment type="caution">
    <text evidence="3">The sequence shown here is derived from an EMBL/GenBank/DDBJ whole genome shotgun (WGS) entry which is preliminary data.</text>
</comment>
<feature type="region of interest" description="Disordered" evidence="2">
    <location>
        <begin position="367"/>
        <end position="387"/>
    </location>
</feature>
<proteinExistence type="predicted"/>
<dbReference type="Proteomes" id="UP000467841">
    <property type="component" value="Unassembled WGS sequence"/>
</dbReference>
<feature type="compositionally biased region" description="Polar residues" evidence="2">
    <location>
        <begin position="373"/>
        <end position="384"/>
    </location>
</feature>
<sequence>MHSLFRLTREDKAKQVAETPASSARKGNRPEAKKKAPASGSKDGERRPLVLGLPAPSRPLGSAPLRRDEERVVSRKRVFDIVASRKMVTKKQRVRESIDVEEPASDPVGLFSRCSSLKIKLPPLESMRARNSFIEVSTQGTKFIESIYGLTADYEIKARRDHELIMESRREVGLLEKQLKDKNDSDGGEAAEALKREHEEVVEVLEARVDRLQREKEKLQKDLTARVELELRFEKREVRMEKNIKESCGRDIECVRRELSAKLDKVTPALRDLQDARRAEAHVTQIDANLDFIRLHKKGEITDFDAEVEMLRKIRAEKMGVLVKCDEIASRLLSELGLPPLTPEPPIVPPPAFDPESVEKAAGKIGVADPHGSNITAPVSSDDTSLGVEQVSGETTAVGDEAGEPSRLPRRRQTPPLLRFYCFMFFVSYLVPGRLYPL</sequence>
<accession>A0A6D2JZG5</accession>
<keyword evidence="4" id="KW-1185">Reference proteome</keyword>
<protein>
    <submittedName>
        <fullName evidence="3">Uncharacterized protein</fullName>
    </submittedName>
</protein>
<keyword evidence="1" id="KW-0175">Coiled coil</keyword>
<evidence type="ECO:0000256" key="2">
    <source>
        <dbReference type="SAM" id="MobiDB-lite"/>
    </source>
</evidence>
<gene>
    <name evidence="3" type="ORF">MERR_LOCUS28574</name>
</gene>